<keyword evidence="11" id="KW-1185">Reference proteome</keyword>
<feature type="domain" description="Acyl-CoA oxidase/dehydrogenase middle" evidence="8">
    <location>
        <begin position="121"/>
        <end position="200"/>
    </location>
</feature>
<accession>A0ABY5M8G2</accession>
<dbReference type="Pfam" id="PF02771">
    <property type="entry name" value="Acyl-CoA_dh_N"/>
    <property type="match status" value="1"/>
</dbReference>
<dbReference type="InterPro" id="IPR006091">
    <property type="entry name" value="Acyl-CoA_Oxase/DH_mid-dom"/>
</dbReference>
<dbReference type="SUPFAM" id="SSF47203">
    <property type="entry name" value="Acyl-CoA dehydrogenase C-terminal domain-like"/>
    <property type="match status" value="1"/>
</dbReference>
<evidence type="ECO:0000259" key="8">
    <source>
        <dbReference type="Pfam" id="PF02770"/>
    </source>
</evidence>
<dbReference type="RefSeq" id="WP_232400390.1">
    <property type="nucleotide sequence ID" value="NZ_CP102173.1"/>
</dbReference>
<dbReference type="CDD" id="cd00567">
    <property type="entry name" value="ACAD"/>
    <property type="match status" value="1"/>
</dbReference>
<protein>
    <submittedName>
        <fullName evidence="10">Acyl-CoA/acyl-ACP dehydrogenase</fullName>
    </submittedName>
</protein>
<name>A0ABY5M8G2_9ACTN</name>
<evidence type="ECO:0000256" key="3">
    <source>
        <dbReference type="ARBA" id="ARBA00022630"/>
    </source>
</evidence>
<dbReference type="InterPro" id="IPR013786">
    <property type="entry name" value="AcylCoA_DH/ox_N"/>
</dbReference>
<dbReference type="PANTHER" id="PTHR48083">
    <property type="entry name" value="MEDIUM-CHAIN SPECIFIC ACYL-COA DEHYDROGENASE, MITOCHONDRIAL-RELATED"/>
    <property type="match status" value="1"/>
</dbReference>
<keyword evidence="5 6" id="KW-0560">Oxidoreductase</keyword>
<evidence type="ECO:0000256" key="2">
    <source>
        <dbReference type="ARBA" id="ARBA00009347"/>
    </source>
</evidence>
<evidence type="ECO:0000259" key="9">
    <source>
        <dbReference type="Pfam" id="PF02771"/>
    </source>
</evidence>
<dbReference type="InterPro" id="IPR046373">
    <property type="entry name" value="Acyl-CoA_Oxase/DH_mid-dom_sf"/>
</dbReference>
<dbReference type="SUPFAM" id="SSF56645">
    <property type="entry name" value="Acyl-CoA dehydrogenase NM domain-like"/>
    <property type="match status" value="1"/>
</dbReference>
<dbReference type="InterPro" id="IPR036250">
    <property type="entry name" value="AcylCo_DH-like_C"/>
</dbReference>
<dbReference type="PANTHER" id="PTHR48083:SF1">
    <property type="entry name" value="DEHYDROGENASE, PUTATIVE (AFU_ORTHOLOGUE AFUA_7G06510)-RELATED"/>
    <property type="match status" value="1"/>
</dbReference>
<sequence length="383" mass="40243">MTDTKSAELDSFRDSLRRMCAPFGHEYFLRTSADKGNARELWEALGAAGALGVLIPEEFGGGGAGIEELAIVSEETAIAGSPLMLISLSPAVCASMLVHHGSDEQKATWLPGLADGSKVLGFAITEPDAGSNTHNITTRARFEGGDWVLSGQKYYVSHVDNCDALMVVAQAESGPDDLPAGLKVFLVPTDAPGLTKTEISVDVISPELQYSLFFDDVRIPADAIVGAQDGLAILFTGLNPERISSAALLNGISRYAIDKAAEYARTRTVWNAPIGAHQAISHPLAHAETMLAGARLLTEKAARDHDAGVHAGVSAAMAKLSASEAASFALDAAIQTHGGNGMATEYGLATLSGLVRLFRIAPVSSEMLLNHIAHKALALPRSY</sequence>
<evidence type="ECO:0000256" key="6">
    <source>
        <dbReference type="RuleBase" id="RU362125"/>
    </source>
</evidence>
<comment type="cofactor">
    <cofactor evidence="1 6">
        <name>FAD</name>
        <dbReference type="ChEBI" id="CHEBI:57692"/>
    </cofactor>
</comment>
<dbReference type="Proteomes" id="UP001316184">
    <property type="component" value="Chromosome"/>
</dbReference>
<dbReference type="InterPro" id="IPR009075">
    <property type="entry name" value="AcylCo_DH/oxidase_C"/>
</dbReference>
<keyword evidence="4 6" id="KW-0274">FAD</keyword>
<comment type="similarity">
    <text evidence="2 6">Belongs to the acyl-CoA dehydrogenase family.</text>
</comment>
<dbReference type="InterPro" id="IPR050741">
    <property type="entry name" value="Acyl-CoA_dehydrogenase"/>
</dbReference>
<dbReference type="InterPro" id="IPR009100">
    <property type="entry name" value="AcylCoA_DH/oxidase_NM_dom_sf"/>
</dbReference>
<gene>
    <name evidence="10" type="ORF">NQV15_15650</name>
</gene>
<evidence type="ECO:0000256" key="4">
    <source>
        <dbReference type="ARBA" id="ARBA00022827"/>
    </source>
</evidence>
<evidence type="ECO:0000256" key="1">
    <source>
        <dbReference type="ARBA" id="ARBA00001974"/>
    </source>
</evidence>
<evidence type="ECO:0000256" key="5">
    <source>
        <dbReference type="ARBA" id="ARBA00023002"/>
    </source>
</evidence>
<feature type="domain" description="Acyl-CoA dehydrogenase/oxidase C-terminal" evidence="7">
    <location>
        <begin position="229"/>
        <end position="375"/>
    </location>
</feature>
<dbReference type="Pfam" id="PF00441">
    <property type="entry name" value="Acyl-CoA_dh_1"/>
    <property type="match status" value="1"/>
</dbReference>
<dbReference type="Gene3D" id="1.20.140.10">
    <property type="entry name" value="Butyryl-CoA Dehydrogenase, subunit A, domain 3"/>
    <property type="match status" value="1"/>
</dbReference>
<evidence type="ECO:0000313" key="10">
    <source>
        <dbReference type="EMBL" id="UUP13270.1"/>
    </source>
</evidence>
<dbReference type="Gene3D" id="2.40.110.10">
    <property type="entry name" value="Butyryl-CoA Dehydrogenase, subunit A, domain 2"/>
    <property type="match status" value="1"/>
</dbReference>
<reference evidence="10 11" key="1">
    <citation type="submission" date="2022-08" db="EMBL/GenBank/DDBJ databases">
        <title>novel species in genus Aeromicrobium.</title>
        <authorList>
            <person name="Ye L."/>
        </authorList>
    </citation>
    <scope>NUCLEOTIDE SEQUENCE [LARGE SCALE GENOMIC DNA]</scope>
    <source>
        <strain evidence="11">zg-Y1379</strain>
    </source>
</reference>
<evidence type="ECO:0000259" key="7">
    <source>
        <dbReference type="Pfam" id="PF00441"/>
    </source>
</evidence>
<dbReference type="Gene3D" id="1.10.540.10">
    <property type="entry name" value="Acyl-CoA dehydrogenase/oxidase, N-terminal domain"/>
    <property type="match status" value="1"/>
</dbReference>
<proteinExistence type="inferred from homology"/>
<evidence type="ECO:0000313" key="11">
    <source>
        <dbReference type="Proteomes" id="UP001316184"/>
    </source>
</evidence>
<organism evidence="10 11">
    <name type="scientific">Aeromicrobium wangtongii</name>
    <dbReference type="NCBI Taxonomy" id="2969247"/>
    <lineage>
        <taxon>Bacteria</taxon>
        <taxon>Bacillati</taxon>
        <taxon>Actinomycetota</taxon>
        <taxon>Actinomycetes</taxon>
        <taxon>Propionibacteriales</taxon>
        <taxon>Nocardioidaceae</taxon>
        <taxon>Aeromicrobium</taxon>
    </lineage>
</organism>
<keyword evidence="3 6" id="KW-0285">Flavoprotein</keyword>
<dbReference type="Pfam" id="PF02770">
    <property type="entry name" value="Acyl-CoA_dh_M"/>
    <property type="match status" value="1"/>
</dbReference>
<feature type="domain" description="Acyl-CoA dehydrogenase/oxidase N-terminal" evidence="9">
    <location>
        <begin position="8"/>
        <end position="116"/>
    </location>
</feature>
<dbReference type="EMBL" id="CP102173">
    <property type="protein sequence ID" value="UUP13270.1"/>
    <property type="molecule type" value="Genomic_DNA"/>
</dbReference>
<dbReference type="InterPro" id="IPR037069">
    <property type="entry name" value="AcylCoA_DH/ox_N_sf"/>
</dbReference>